<dbReference type="PROSITE" id="PS51294">
    <property type="entry name" value="HTH_MYB"/>
    <property type="match status" value="1"/>
</dbReference>
<dbReference type="InterPro" id="IPR001005">
    <property type="entry name" value="SANT/Myb"/>
</dbReference>
<feature type="compositionally biased region" description="Polar residues" evidence="4">
    <location>
        <begin position="172"/>
        <end position="189"/>
    </location>
</feature>
<feature type="compositionally biased region" description="Low complexity" evidence="4">
    <location>
        <begin position="451"/>
        <end position="469"/>
    </location>
</feature>
<dbReference type="RefSeq" id="XP_013243691.1">
    <property type="nucleotide sequence ID" value="XM_013388237.1"/>
</dbReference>
<evidence type="ECO:0000313" key="8">
    <source>
        <dbReference type="Proteomes" id="UP000027361"/>
    </source>
</evidence>
<dbReference type="GO" id="GO:0005634">
    <property type="term" value="C:nucleus"/>
    <property type="evidence" value="ECO:0007669"/>
    <property type="project" value="UniProtKB-SubCell"/>
</dbReference>
<feature type="compositionally biased region" description="Polar residues" evidence="4">
    <location>
        <begin position="431"/>
        <end position="450"/>
    </location>
</feature>
<dbReference type="Proteomes" id="UP000027361">
    <property type="component" value="Unassembled WGS sequence"/>
</dbReference>
<keyword evidence="8" id="KW-1185">Reference proteome</keyword>
<dbReference type="GO" id="GO:0000976">
    <property type="term" value="F:transcription cis-regulatory region binding"/>
    <property type="evidence" value="ECO:0007669"/>
    <property type="project" value="TreeGrafter"/>
</dbReference>
<feature type="compositionally biased region" description="Basic residues" evidence="4">
    <location>
        <begin position="31"/>
        <end position="43"/>
    </location>
</feature>
<dbReference type="InterPro" id="IPR051651">
    <property type="entry name" value="DMTF1_DNA-bind_reg"/>
</dbReference>
<dbReference type="GO" id="GO:0003700">
    <property type="term" value="F:DNA-binding transcription factor activity"/>
    <property type="evidence" value="ECO:0007669"/>
    <property type="project" value="TreeGrafter"/>
</dbReference>
<dbReference type="OrthoDB" id="39591at2759"/>
<evidence type="ECO:0000256" key="1">
    <source>
        <dbReference type="ARBA" id="ARBA00004123"/>
    </source>
</evidence>
<dbReference type="EMBL" id="JMSN01000033">
    <property type="protein sequence ID" value="KDN46825.1"/>
    <property type="molecule type" value="Genomic_DNA"/>
</dbReference>
<comment type="caution">
    <text evidence="7">The sequence shown here is derived from an EMBL/GenBank/DDBJ whole genome shotgun (WGS) entry which is preliminary data.</text>
</comment>
<dbReference type="Pfam" id="PF00249">
    <property type="entry name" value="Myb_DNA-binding"/>
    <property type="match status" value="1"/>
</dbReference>
<proteinExistence type="predicted"/>
<dbReference type="InterPro" id="IPR017930">
    <property type="entry name" value="Myb_dom"/>
</dbReference>
<dbReference type="OMA" id="CQENDAN"/>
<feature type="region of interest" description="Disordered" evidence="4">
    <location>
        <begin position="428"/>
        <end position="476"/>
    </location>
</feature>
<dbReference type="Gene3D" id="1.10.10.60">
    <property type="entry name" value="Homeodomain-like"/>
    <property type="match status" value="1"/>
</dbReference>
<organism evidence="7 8">
    <name type="scientific">Tilletiaria anomala (strain ATCC 24038 / CBS 436.72 / UBC 951)</name>
    <dbReference type="NCBI Taxonomy" id="1037660"/>
    <lineage>
        <taxon>Eukaryota</taxon>
        <taxon>Fungi</taxon>
        <taxon>Dikarya</taxon>
        <taxon>Basidiomycota</taxon>
        <taxon>Ustilaginomycotina</taxon>
        <taxon>Exobasidiomycetes</taxon>
        <taxon>Georgefischeriales</taxon>
        <taxon>Tilletiariaceae</taxon>
        <taxon>Tilletiaria</taxon>
    </lineage>
</organism>
<comment type="subcellular location">
    <subcellularLocation>
        <location evidence="1">Nucleus</location>
    </subcellularLocation>
</comment>
<feature type="compositionally biased region" description="Low complexity" evidence="4">
    <location>
        <begin position="255"/>
        <end position="269"/>
    </location>
</feature>
<keyword evidence="3" id="KW-0539">Nucleus</keyword>
<feature type="compositionally biased region" description="Polar residues" evidence="4">
    <location>
        <begin position="60"/>
        <end position="84"/>
    </location>
</feature>
<feature type="compositionally biased region" description="Pro residues" evidence="4">
    <location>
        <begin position="112"/>
        <end position="121"/>
    </location>
</feature>
<dbReference type="STRING" id="1037660.A0A066W7U2"/>
<evidence type="ECO:0000259" key="5">
    <source>
        <dbReference type="PROSITE" id="PS50090"/>
    </source>
</evidence>
<name>A0A066W7U2_TILAU</name>
<dbReference type="InParanoid" id="A0A066W7U2"/>
<sequence>MKHRSSKDDVQASVSAADTNGKALQKAERKAARKAARKAVKRREKAEHKAAATAAAAVEGTTSTYQIQSSRNDIQAQTESNLDSSEALASLLWLDRALQDSDLQQPDHGPSRVPPPPPPAPTTATDAVDSSEAPASCADAQSASVGPEELNTTAPSQAQLVQNGQKRDRNKPSVQQSADQGSCSTSSKARVTPKGKEKGNIDPTPVSAIRLGATSSAKLVAARKVASELQYRKSAAKGDESVATSNGQSGGGGVSAADPDAAARSARQQHVVDNARGLTHEEMLADKMYADNELYWLADAYGLQWIRGRFTKIESDAIMEAIDKWRKGRGLSEQELLDQLFKESASAKRTRKDLEDDMWSIATRAAPGRASVAVRRHVREKLRPGMAKGPWSVEEQIALAKAVQEFGVGKWTKVSERIGRSMVDCKARWRTNPNMPSDAGPSTQARVSGETSQTGEAAASGSSAAGTPSKPRRKWANPQDDLLAHAVDEWCQENDANPATDRIGWKVIATRLQKELGDVTGHQCMKRW</sequence>
<feature type="compositionally biased region" description="Basic and acidic residues" evidence="4">
    <location>
        <begin position="1"/>
        <end position="10"/>
    </location>
</feature>
<feature type="region of interest" description="Disordered" evidence="4">
    <location>
        <begin position="234"/>
        <end position="273"/>
    </location>
</feature>
<dbReference type="CDD" id="cd00167">
    <property type="entry name" value="SANT"/>
    <property type="match status" value="1"/>
</dbReference>
<gene>
    <name evidence="7" type="ORF">K437DRAFT_105260</name>
</gene>
<dbReference type="AlphaFoldDB" id="A0A066W7U2"/>
<feature type="domain" description="HTH myb-type" evidence="6">
    <location>
        <begin position="383"/>
        <end position="435"/>
    </location>
</feature>
<feature type="region of interest" description="Disordered" evidence="4">
    <location>
        <begin position="98"/>
        <end position="207"/>
    </location>
</feature>
<dbReference type="GeneID" id="25261247"/>
<protein>
    <recommendedName>
        <fullName evidence="9">Myb-like domain-containing protein</fullName>
    </recommendedName>
</protein>
<evidence type="ECO:0000256" key="2">
    <source>
        <dbReference type="ARBA" id="ARBA00023125"/>
    </source>
</evidence>
<dbReference type="HOGENOM" id="CLU_515991_0_0_1"/>
<evidence type="ECO:0008006" key="9">
    <source>
        <dbReference type="Google" id="ProtNLM"/>
    </source>
</evidence>
<feature type="compositionally biased region" description="Polar residues" evidence="4">
    <location>
        <begin position="139"/>
        <end position="164"/>
    </location>
</feature>
<evidence type="ECO:0000256" key="3">
    <source>
        <dbReference type="ARBA" id="ARBA00023242"/>
    </source>
</evidence>
<dbReference type="PANTHER" id="PTHR46380:SF2">
    <property type="entry name" value="CYCLIN-D-BINDING MYB-LIKE TRANSCRIPTION FACTOR 1"/>
    <property type="match status" value="1"/>
</dbReference>
<dbReference type="PROSITE" id="PS50090">
    <property type="entry name" value="MYB_LIKE"/>
    <property type="match status" value="2"/>
</dbReference>
<evidence type="ECO:0000256" key="4">
    <source>
        <dbReference type="SAM" id="MobiDB-lite"/>
    </source>
</evidence>
<evidence type="ECO:0000259" key="6">
    <source>
        <dbReference type="PROSITE" id="PS51294"/>
    </source>
</evidence>
<dbReference type="SMART" id="SM00717">
    <property type="entry name" value="SANT"/>
    <property type="match status" value="2"/>
</dbReference>
<reference evidence="7 8" key="1">
    <citation type="submission" date="2014-05" db="EMBL/GenBank/DDBJ databases">
        <title>Draft genome sequence of a rare smut relative, Tilletiaria anomala UBC 951.</title>
        <authorList>
            <consortium name="DOE Joint Genome Institute"/>
            <person name="Toome M."/>
            <person name="Kuo A."/>
            <person name="Henrissat B."/>
            <person name="Lipzen A."/>
            <person name="Tritt A."/>
            <person name="Yoshinaga Y."/>
            <person name="Zane M."/>
            <person name="Barry K."/>
            <person name="Grigoriev I.V."/>
            <person name="Spatafora J.W."/>
            <person name="Aimea M.C."/>
        </authorList>
    </citation>
    <scope>NUCLEOTIDE SEQUENCE [LARGE SCALE GENOMIC DNA]</scope>
    <source>
        <strain evidence="7 8">UBC 951</strain>
    </source>
</reference>
<evidence type="ECO:0000313" key="7">
    <source>
        <dbReference type="EMBL" id="KDN46825.1"/>
    </source>
</evidence>
<accession>A0A066W7U2</accession>
<dbReference type="SUPFAM" id="SSF46689">
    <property type="entry name" value="Homeodomain-like"/>
    <property type="match status" value="1"/>
</dbReference>
<feature type="domain" description="Myb-like" evidence="5">
    <location>
        <begin position="467"/>
        <end position="528"/>
    </location>
</feature>
<feature type="region of interest" description="Disordered" evidence="4">
    <location>
        <begin position="1"/>
        <end position="84"/>
    </location>
</feature>
<dbReference type="InterPro" id="IPR009057">
    <property type="entry name" value="Homeodomain-like_sf"/>
</dbReference>
<feature type="domain" description="Myb-like" evidence="5">
    <location>
        <begin position="383"/>
        <end position="433"/>
    </location>
</feature>
<dbReference type="PANTHER" id="PTHR46380">
    <property type="entry name" value="CYCLIN-D-BINDING MYB-LIKE TRANSCRIPTION FACTOR 1"/>
    <property type="match status" value="1"/>
</dbReference>
<keyword evidence="2" id="KW-0238">DNA-binding</keyword>